<dbReference type="InterPro" id="IPR036518">
    <property type="entry name" value="CobE/GbiG_C_sf"/>
</dbReference>
<evidence type="ECO:0000313" key="5">
    <source>
        <dbReference type="Proteomes" id="UP000019482"/>
    </source>
</evidence>
<dbReference type="Gene3D" id="3.30.420.180">
    <property type="entry name" value="CobE/GbiG C-terminal domain"/>
    <property type="match status" value="1"/>
</dbReference>
<dbReference type="Gene3D" id="3.40.50.11220">
    <property type="match status" value="1"/>
</dbReference>
<dbReference type="InterPro" id="IPR002750">
    <property type="entry name" value="CobE/GbiG_C"/>
</dbReference>
<feature type="domain" description="Cobalamin synthesis G N-terminal" evidence="2">
    <location>
        <begin position="44"/>
        <end position="121"/>
    </location>
</feature>
<dbReference type="EMBL" id="CBXI010000024">
    <property type="protein sequence ID" value="CDL91541.1"/>
    <property type="molecule type" value="Genomic_DNA"/>
</dbReference>
<evidence type="ECO:0000313" key="4">
    <source>
        <dbReference type="EMBL" id="CDL91541.1"/>
    </source>
</evidence>
<dbReference type="AlphaFoldDB" id="W6N5G9"/>
<dbReference type="InterPro" id="IPR038029">
    <property type="entry name" value="GbiG_N_sf"/>
</dbReference>
<feature type="domain" description="Cobalamin biosynthesis central region" evidence="3">
    <location>
        <begin position="127"/>
        <end position="190"/>
    </location>
</feature>
<dbReference type="SUPFAM" id="SSF159664">
    <property type="entry name" value="CobE/GbiG C-terminal domain-like"/>
    <property type="match status" value="1"/>
</dbReference>
<dbReference type="InterPro" id="IPR021745">
    <property type="entry name" value="CbiG_mid"/>
</dbReference>
<dbReference type="Pfam" id="PF11760">
    <property type="entry name" value="CbiG_N"/>
    <property type="match status" value="1"/>
</dbReference>
<proteinExistence type="predicted"/>
<dbReference type="PANTHER" id="PTHR37477">
    <property type="entry name" value="COBALT-PRECORRIN-5A HYDROLASE"/>
    <property type="match status" value="1"/>
</dbReference>
<gene>
    <name evidence="4" type="ORF">CTDIVETGP_1611</name>
</gene>
<name>W6N5G9_CLOTY</name>
<evidence type="ECO:0000259" key="3">
    <source>
        <dbReference type="Pfam" id="PF11761"/>
    </source>
</evidence>
<dbReference type="SUPFAM" id="SSF159672">
    <property type="entry name" value="CbiG N-terminal domain-like"/>
    <property type="match status" value="1"/>
</dbReference>
<dbReference type="NCBIfam" id="NF004466">
    <property type="entry name" value="PRK05788.1-4"/>
    <property type="match status" value="1"/>
</dbReference>
<dbReference type="PANTHER" id="PTHR37477:SF1">
    <property type="entry name" value="COBALT-PRECORRIN-5A HYDROLASE"/>
    <property type="match status" value="1"/>
</dbReference>
<sequence length="331" mass="36603">MKIGIVSVTDSGDIMAEKLKKYYDAHIYSKKAVKDFNLKNISEYVMHNYKAIVFISSTGIAVRAISNFIKSKDIDPAVVVIDSCGKFVISLLSGHLGGANEITREIARKINAIPVITTATDNIGVTAPDVLAKKHNLIIDSLKSAKDISALLVNGKKVGFTDERNIIQCPKGYVEKSHVQRGIVIITHRDEISGIDNKIKLLKLIRKDIVLGIGCRKNFSPKIMKDTVLSILKSENIDSRAVALVSTVDIKQYEPAIIYLKDYFKCDLSIFTREKIRTVQHKFQGSDFVEKTIGVKSVCQPCTYLSGVEQLTDKLKLNGMTLCIGVLKSVV</sequence>
<reference evidence="4 5" key="1">
    <citation type="journal article" date="2015" name="Genome Announc.">
        <title>Draft Genome Sequence of Clostridium tyrobutyricum Strain DIVETGP, Isolated from Cow's Milk for Grana Padano Production.</title>
        <authorList>
            <person name="Soggiu A."/>
            <person name="Piras C."/>
            <person name="Gaiarsa S."/>
            <person name="Sassera D."/>
            <person name="Roncada P."/>
            <person name="Bendixen E."/>
            <person name="Brasca M."/>
            <person name="Bonizzi L."/>
        </authorList>
    </citation>
    <scope>NUCLEOTIDE SEQUENCE [LARGE SCALE GENOMIC DNA]</scope>
    <source>
        <strain evidence="4 5">DIVETGP</strain>
    </source>
</reference>
<dbReference type="InterPro" id="IPR052553">
    <property type="entry name" value="CbiG_hydrolase"/>
</dbReference>
<keyword evidence="5" id="KW-1185">Reference proteome</keyword>
<accession>W6N5G9</accession>
<dbReference type="InterPro" id="IPR021744">
    <property type="entry name" value="CbiG_N"/>
</dbReference>
<organism evidence="4 5">
    <name type="scientific">Clostridium tyrobutyricum DIVETGP</name>
    <dbReference type="NCBI Taxonomy" id="1408889"/>
    <lineage>
        <taxon>Bacteria</taxon>
        <taxon>Bacillati</taxon>
        <taxon>Bacillota</taxon>
        <taxon>Clostridia</taxon>
        <taxon>Eubacteriales</taxon>
        <taxon>Clostridiaceae</taxon>
        <taxon>Clostridium</taxon>
    </lineage>
</organism>
<evidence type="ECO:0000259" key="1">
    <source>
        <dbReference type="Pfam" id="PF01890"/>
    </source>
</evidence>
<evidence type="ECO:0000259" key="2">
    <source>
        <dbReference type="Pfam" id="PF11760"/>
    </source>
</evidence>
<dbReference type="OrthoDB" id="9781023at2"/>
<dbReference type="Pfam" id="PF01890">
    <property type="entry name" value="CbiG_C"/>
    <property type="match status" value="1"/>
</dbReference>
<dbReference type="GeneID" id="29419588"/>
<protein>
    <submittedName>
        <fullName evidence="4">Cobalamin biosynthesis protein CbiG</fullName>
    </submittedName>
</protein>
<dbReference type="GO" id="GO:0009236">
    <property type="term" value="P:cobalamin biosynthetic process"/>
    <property type="evidence" value="ECO:0007669"/>
    <property type="project" value="InterPro"/>
</dbReference>
<dbReference type="Pfam" id="PF11761">
    <property type="entry name" value="CbiG_mid"/>
    <property type="match status" value="1"/>
</dbReference>
<dbReference type="RefSeq" id="WP_017895922.1">
    <property type="nucleotide sequence ID" value="NZ_CBXI010000024.1"/>
</dbReference>
<comment type="caution">
    <text evidence="4">The sequence shown here is derived from an EMBL/GenBank/DDBJ whole genome shotgun (WGS) entry which is preliminary data.</text>
</comment>
<feature type="domain" description="CobE/GbiG C-terminal" evidence="1">
    <location>
        <begin position="209"/>
        <end position="324"/>
    </location>
</feature>
<dbReference type="Proteomes" id="UP000019482">
    <property type="component" value="Unassembled WGS sequence"/>
</dbReference>